<proteinExistence type="predicted"/>
<keyword evidence="3" id="KW-1185">Reference proteome</keyword>
<evidence type="ECO:0000313" key="3">
    <source>
        <dbReference type="Proteomes" id="UP001183535"/>
    </source>
</evidence>
<feature type="region of interest" description="Disordered" evidence="1">
    <location>
        <begin position="54"/>
        <end position="75"/>
    </location>
</feature>
<gene>
    <name evidence="2" type="ORF">RM877_03810</name>
</gene>
<dbReference type="AlphaFoldDB" id="A0ABD5EHD3"/>
<name>A0ABD5EHD3_9ACTN</name>
<reference evidence="3" key="1">
    <citation type="submission" date="2023-07" db="EMBL/GenBank/DDBJ databases">
        <title>30 novel species of actinomycetes from the DSMZ collection.</title>
        <authorList>
            <person name="Nouioui I."/>
        </authorList>
    </citation>
    <scope>NUCLEOTIDE SEQUENCE [LARGE SCALE GENOMIC DNA]</scope>
    <source>
        <strain evidence="3">DSM 41981</strain>
    </source>
</reference>
<protein>
    <submittedName>
        <fullName evidence="2">Uncharacterized protein</fullName>
    </submittedName>
</protein>
<dbReference type="RefSeq" id="WP_311638479.1">
    <property type="nucleotide sequence ID" value="NZ_JAVRES010000001.1"/>
</dbReference>
<dbReference type="Proteomes" id="UP001183535">
    <property type="component" value="Unassembled WGS sequence"/>
</dbReference>
<sequence>MGRLTARAGRLTVSTRLTWTFSARTAVRPARRPRRALAAGRAVTGALLRGALGAARARRRTAAAPPARAHRPWRR</sequence>
<evidence type="ECO:0000256" key="1">
    <source>
        <dbReference type="SAM" id="MobiDB-lite"/>
    </source>
</evidence>
<dbReference type="EMBL" id="JAVRES010000001">
    <property type="protein sequence ID" value="MDT0433804.1"/>
    <property type="molecule type" value="Genomic_DNA"/>
</dbReference>
<organism evidence="2 3">
    <name type="scientific">Streptomyces doudnae</name>
    <dbReference type="NCBI Taxonomy" id="3075536"/>
    <lineage>
        <taxon>Bacteria</taxon>
        <taxon>Bacillati</taxon>
        <taxon>Actinomycetota</taxon>
        <taxon>Actinomycetes</taxon>
        <taxon>Kitasatosporales</taxon>
        <taxon>Streptomycetaceae</taxon>
        <taxon>Streptomyces</taxon>
    </lineage>
</organism>
<evidence type="ECO:0000313" key="2">
    <source>
        <dbReference type="EMBL" id="MDT0433804.1"/>
    </source>
</evidence>
<accession>A0ABD5EHD3</accession>
<comment type="caution">
    <text evidence="2">The sequence shown here is derived from an EMBL/GenBank/DDBJ whole genome shotgun (WGS) entry which is preliminary data.</text>
</comment>